<dbReference type="InterPro" id="IPR003673">
    <property type="entry name" value="CoA-Trfase_fam_III"/>
</dbReference>
<dbReference type="SUPFAM" id="SSF89796">
    <property type="entry name" value="CoA-transferase family III (CaiB/BaiF)"/>
    <property type="match status" value="1"/>
</dbReference>
<proteinExistence type="predicted"/>
<accession>A0A7V5U0W1</accession>
<keyword evidence="1 2" id="KW-0808">Transferase</keyword>
<sequence length="409" mass="45399">MSAPEQKGPLDGILVVEFCSVVLGPLACQILGDLGADVIKVEPPFGDTNRRLGPYKTHKDMAALYLGCNRNKKSIVLDLKSKRGHEAALKLCARADVIVHNFRPSAMKRLGLDYETLKTANPSVIYCATYGYSKRGPYGDMGALDDSIQAASGLADLMGMASAHLGHPEPRYLPTVVGDKTTGHQVAQAVLAALFHRERTGEGQEIEVPMFETMVAFNMVEHLWGQTFEPPLGQAGYTRLLAETRKPYPTKDGYLAVLPYWNNHWGTFCEVAGVEHLKDDPRFVDMQARTKNINATCDEIGKVLATKTTAEWLKIFAKTNVPHMVMNRLDEVRDDPHLVESGFWHILEHPTEGKLRMPGPPVHFSKTPASIRRLPPRMGEHSREILQELGYSQDDISTMIETGDTREPS</sequence>
<dbReference type="InterPro" id="IPR050483">
    <property type="entry name" value="CoA-transferase_III_domain"/>
</dbReference>
<reference evidence="2" key="1">
    <citation type="journal article" date="2020" name="mSystems">
        <title>Genome- and Community-Level Interaction Insights into Carbon Utilization and Element Cycling Functions of Hydrothermarchaeota in Hydrothermal Sediment.</title>
        <authorList>
            <person name="Zhou Z."/>
            <person name="Liu Y."/>
            <person name="Xu W."/>
            <person name="Pan J."/>
            <person name="Luo Z.H."/>
            <person name="Li M."/>
        </authorList>
    </citation>
    <scope>NUCLEOTIDE SEQUENCE [LARGE SCALE GENOMIC DNA]</scope>
    <source>
        <strain evidence="2">HyVt-538</strain>
    </source>
</reference>
<organism evidence="2">
    <name type="scientific">Hellea balneolensis</name>
    <dbReference type="NCBI Taxonomy" id="287478"/>
    <lineage>
        <taxon>Bacteria</taxon>
        <taxon>Pseudomonadati</taxon>
        <taxon>Pseudomonadota</taxon>
        <taxon>Alphaproteobacteria</taxon>
        <taxon>Maricaulales</taxon>
        <taxon>Robiginitomaculaceae</taxon>
        <taxon>Hellea</taxon>
    </lineage>
</organism>
<dbReference type="Gene3D" id="3.40.50.10540">
    <property type="entry name" value="Crotonobetainyl-coa:carnitine coa-transferase, domain 1"/>
    <property type="match status" value="1"/>
</dbReference>
<gene>
    <name evidence="2" type="ORF">ENK01_00980</name>
</gene>
<dbReference type="GO" id="GO:0008410">
    <property type="term" value="F:CoA-transferase activity"/>
    <property type="evidence" value="ECO:0007669"/>
    <property type="project" value="TreeGrafter"/>
</dbReference>
<dbReference type="Gene3D" id="3.30.1540.10">
    <property type="entry name" value="formyl-coa transferase, domain 3"/>
    <property type="match status" value="1"/>
</dbReference>
<dbReference type="PANTHER" id="PTHR48207:SF4">
    <property type="entry name" value="BLL6097 PROTEIN"/>
    <property type="match status" value="1"/>
</dbReference>
<protein>
    <submittedName>
        <fullName evidence="2">CoA transferase</fullName>
    </submittedName>
</protein>
<name>A0A7V5U0W1_9PROT</name>
<dbReference type="PANTHER" id="PTHR48207">
    <property type="entry name" value="SUCCINATE--HYDROXYMETHYLGLUTARATE COA-TRANSFERASE"/>
    <property type="match status" value="1"/>
</dbReference>
<evidence type="ECO:0000313" key="2">
    <source>
        <dbReference type="EMBL" id="HHI88499.1"/>
    </source>
</evidence>
<comment type="caution">
    <text evidence="2">The sequence shown here is derived from an EMBL/GenBank/DDBJ whole genome shotgun (WGS) entry which is preliminary data.</text>
</comment>
<dbReference type="Pfam" id="PF02515">
    <property type="entry name" value="CoA_transf_3"/>
    <property type="match status" value="1"/>
</dbReference>
<dbReference type="Proteomes" id="UP000885806">
    <property type="component" value="Unassembled WGS sequence"/>
</dbReference>
<dbReference type="EMBL" id="DROP01000067">
    <property type="protein sequence ID" value="HHI88499.1"/>
    <property type="molecule type" value="Genomic_DNA"/>
</dbReference>
<dbReference type="InterPro" id="IPR023606">
    <property type="entry name" value="CoA-Trfase_III_dom_1_sf"/>
</dbReference>
<dbReference type="AlphaFoldDB" id="A0A7V5U0W1"/>
<evidence type="ECO:0000256" key="1">
    <source>
        <dbReference type="ARBA" id="ARBA00022679"/>
    </source>
</evidence>
<dbReference type="InterPro" id="IPR044855">
    <property type="entry name" value="CoA-Trfase_III_dom3_sf"/>
</dbReference>